<keyword evidence="3" id="KW-1185">Reference proteome</keyword>
<dbReference type="EMBL" id="JAQQAF010000003">
    <property type="protein sequence ID" value="KAJ8499236.1"/>
    <property type="molecule type" value="Genomic_DNA"/>
</dbReference>
<evidence type="ECO:0000256" key="1">
    <source>
        <dbReference type="SAM" id="MobiDB-lite"/>
    </source>
</evidence>
<dbReference type="GO" id="GO:0016151">
    <property type="term" value="F:nickel cation binding"/>
    <property type="evidence" value="ECO:0007669"/>
    <property type="project" value="InterPro"/>
</dbReference>
<reference evidence="2 3" key="1">
    <citation type="submission" date="2022-12" db="EMBL/GenBank/DDBJ databases">
        <title>Chromosome-scale assembly of the Ensete ventricosum genome.</title>
        <authorList>
            <person name="Dussert Y."/>
            <person name="Stocks J."/>
            <person name="Wendawek A."/>
            <person name="Woldeyes F."/>
            <person name="Nichols R.A."/>
            <person name="Borrell J.S."/>
        </authorList>
    </citation>
    <scope>NUCLEOTIDE SEQUENCE [LARGE SCALE GENOMIC DNA]</scope>
    <source>
        <strain evidence="3">cv. Maze</strain>
        <tissue evidence="2">Seeds</tissue>
    </source>
</reference>
<comment type="caution">
    <text evidence="2">The sequence shown here is derived from an EMBL/GenBank/DDBJ whole genome shotgun (WGS) entry which is preliminary data.</text>
</comment>
<dbReference type="PANTHER" id="PTHR31715:SF0">
    <property type="entry name" value="UREASE ACCESSORY PROTEIN G"/>
    <property type="match status" value="1"/>
</dbReference>
<gene>
    <name evidence="2" type="ORF">OPV22_009788</name>
</gene>
<sequence>MERDALRMRDGGPFVFAQVKHRVGVEEIGAIDLDIIRNQKETNLEVIDIITTLSASLKSCNNKPKETNLELVSCGSLRGRTPSSVTPKSSSHKKPVLVSHGVCRQPEEAEDRTYTAVEDGNLTGPKAEMPHTRRLAVRSN</sequence>
<dbReference type="InterPro" id="IPR004400">
    <property type="entry name" value="UreG"/>
</dbReference>
<dbReference type="GO" id="GO:0043419">
    <property type="term" value="P:urea catabolic process"/>
    <property type="evidence" value="ECO:0007669"/>
    <property type="project" value="InterPro"/>
</dbReference>
<dbReference type="Proteomes" id="UP001222027">
    <property type="component" value="Unassembled WGS sequence"/>
</dbReference>
<name>A0AAV8RFU9_ENSVE</name>
<proteinExistence type="predicted"/>
<evidence type="ECO:0000313" key="2">
    <source>
        <dbReference type="EMBL" id="KAJ8499236.1"/>
    </source>
</evidence>
<evidence type="ECO:0000313" key="3">
    <source>
        <dbReference type="Proteomes" id="UP001222027"/>
    </source>
</evidence>
<dbReference type="AlphaFoldDB" id="A0AAV8RFU9"/>
<dbReference type="GO" id="GO:0003924">
    <property type="term" value="F:GTPase activity"/>
    <property type="evidence" value="ECO:0007669"/>
    <property type="project" value="InterPro"/>
</dbReference>
<accession>A0AAV8RFU9</accession>
<feature type="region of interest" description="Disordered" evidence="1">
    <location>
        <begin position="76"/>
        <end position="140"/>
    </location>
</feature>
<organism evidence="2 3">
    <name type="scientific">Ensete ventricosum</name>
    <name type="common">Abyssinian banana</name>
    <name type="synonym">Musa ensete</name>
    <dbReference type="NCBI Taxonomy" id="4639"/>
    <lineage>
        <taxon>Eukaryota</taxon>
        <taxon>Viridiplantae</taxon>
        <taxon>Streptophyta</taxon>
        <taxon>Embryophyta</taxon>
        <taxon>Tracheophyta</taxon>
        <taxon>Spermatophyta</taxon>
        <taxon>Magnoliopsida</taxon>
        <taxon>Liliopsida</taxon>
        <taxon>Zingiberales</taxon>
        <taxon>Musaceae</taxon>
        <taxon>Ensete</taxon>
    </lineage>
</organism>
<dbReference type="PANTHER" id="PTHR31715">
    <property type="entry name" value="UREASE ACCESSORY PROTEIN G"/>
    <property type="match status" value="1"/>
</dbReference>
<protein>
    <submittedName>
        <fullName evidence="2">Uncharacterized protein</fullName>
    </submittedName>
</protein>